<protein>
    <submittedName>
        <fullName evidence="2">Uncharacterized protein</fullName>
    </submittedName>
</protein>
<dbReference type="RefSeq" id="WP_090385989.1">
    <property type="nucleotide sequence ID" value="NZ_CP156749.1"/>
</dbReference>
<keyword evidence="1" id="KW-0175">Coiled coil</keyword>
<dbReference type="AlphaFoldDB" id="A0A1H5FK03"/>
<evidence type="ECO:0000313" key="2">
    <source>
        <dbReference type="EMBL" id="SEE03790.1"/>
    </source>
</evidence>
<reference evidence="3" key="1">
    <citation type="submission" date="2016-10" db="EMBL/GenBank/DDBJ databases">
        <authorList>
            <person name="Varghese N."/>
            <person name="Submissions S."/>
        </authorList>
    </citation>
    <scope>NUCLEOTIDE SEQUENCE [LARGE SCALE GENOMIC DNA]</scope>
    <source>
        <strain evidence="3">DSM 12111</strain>
    </source>
</reference>
<sequence length="154" mass="16995">MRLESTQLSTRMNLALERKSAAAEGVVASSEGDEQALRDSLRVSLSELGKARSAAAQKNRDIDESSLPDVVKDLLKRIRELKAQIEAKKDELKEVMSDQSLDPEAKRIKIEMLQGELASLQGALSSANATLIKVMREQDLSDQQMQEVASLIMK</sequence>
<accession>A0A1H5FK03</accession>
<organism evidence="2 3">
    <name type="scientific">Pseudomonas anguilliseptica</name>
    <dbReference type="NCBI Taxonomy" id="53406"/>
    <lineage>
        <taxon>Bacteria</taxon>
        <taxon>Pseudomonadati</taxon>
        <taxon>Pseudomonadota</taxon>
        <taxon>Gammaproteobacteria</taxon>
        <taxon>Pseudomonadales</taxon>
        <taxon>Pseudomonadaceae</taxon>
        <taxon>Pseudomonas</taxon>
    </lineage>
</organism>
<feature type="coiled-coil region" evidence="1">
    <location>
        <begin position="71"/>
        <end position="130"/>
    </location>
</feature>
<dbReference type="Proteomes" id="UP000242849">
    <property type="component" value="Unassembled WGS sequence"/>
</dbReference>
<name>A0A1H5FK03_PSEAG</name>
<dbReference type="OrthoDB" id="8688854at2"/>
<evidence type="ECO:0000256" key="1">
    <source>
        <dbReference type="SAM" id="Coils"/>
    </source>
</evidence>
<keyword evidence="3" id="KW-1185">Reference proteome</keyword>
<proteinExistence type="predicted"/>
<dbReference type="EMBL" id="FNSC01000001">
    <property type="protein sequence ID" value="SEE03790.1"/>
    <property type="molecule type" value="Genomic_DNA"/>
</dbReference>
<gene>
    <name evidence="2" type="ORF">SAMN05421553_3897</name>
</gene>
<evidence type="ECO:0000313" key="3">
    <source>
        <dbReference type="Proteomes" id="UP000242849"/>
    </source>
</evidence>
<dbReference type="STRING" id="53406.SAMN05421553_3897"/>